<dbReference type="AlphaFoldDB" id="A0A6J6Y0W6"/>
<proteinExistence type="predicted"/>
<reference evidence="1" key="1">
    <citation type="submission" date="2020-05" db="EMBL/GenBank/DDBJ databases">
        <authorList>
            <person name="Chiriac C."/>
            <person name="Salcher M."/>
            <person name="Ghai R."/>
            <person name="Kavagutti S V."/>
        </authorList>
    </citation>
    <scope>NUCLEOTIDE SEQUENCE</scope>
</reference>
<sequence>MRPSRKAATATSLAALNMAVVPPPKSPHLRAKSMAGNFSLLIGSKLHSCFAFQSMATIKSEVRSGKPKA</sequence>
<name>A0A6J6Y0W6_9ZZZZ</name>
<evidence type="ECO:0000313" key="1">
    <source>
        <dbReference type="EMBL" id="CAB4803331.1"/>
    </source>
</evidence>
<organism evidence="1">
    <name type="scientific">freshwater metagenome</name>
    <dbReference type="NCBI Taxonomy" id="449393"/>
    <lineage>
        <taxon>unclassified sequences</taxon>
        <taxon>metagenomes</taxon>
        <taxon>ecological metagenomes</taxon>
    </lineage>
</organism>
<gene>
    <name evidence="1" type="ORF">UFOPK3083_00481</name>
</gene>
<accession>A0A6J6Y0W6</accession>
<dbReference type="EMBL" id="CAFAAT010000033">
    <property type="protein sequence ID" value="CAB4803331.1"/>
    <property type="molecule type" value="Genomic_DNA"/>
</dbReference>
<protein>
    <submittedName>
        <fullName evidence="1">Unannotated protein</fullName>
    </submittedName>
</protein>